<feature type="region of interest" description="Disordered" evidence="1">
    <location>
        <begin position="263"/>
        <end position="291"/>
    </location>
</feature>
<dbReference type="Proteomes" id="UP001187192">
    <property type="component" value="Unassembled WGS sequence"/>
</dbReference>
<feature type="compositionally biased region" description="Basic and acidic residues" evidence="1">
    <location>
        <begin position="185"/>
        <end position="196"/>
    </location>
</feature>
<feature type="compositionally biased region" description="Polar residues" evidence="1">
    <location>
        <begin position="60"/>
        <end position="77"/>
    </location>
</feature>
<evidence type="ECO:0000256" key="1">
    <source>
        <dbReference type="SAM" id="MobiDB-lite"/>
    </source>
</evidence>
<feature type="compositionally biased region" description="Basic and acidic residues" evidence="1">
    <location>
        <begin position="1"/>
        <end position="11"/>
    </location>
</feature>
<organism evidence="2 3">
    <name type="scientific">Ficus carica</name>
    <name type="common">Common fig</name>
    <dbReference type="NCBI Taxonomy" id="3494"/>
    <lineage>
        <taxon>Eukaryota</taxon>
        <taxon>Viridiplantae</taxon>
        <taxon>Streptophyta</taxon>
        <taxon>Embryophyta</taxon>
        <taxon>Tracheophyta</taxon>
        <taxon>Spermatophyta</taxon>
        <taxon>Magnoliopsida</taxon>
        <taxon>eudicotyledons</taxon>
        <taxon>Gunneridae</taxon>
        <taxon>Pentapetalae</taxon>
        <taxon>rosids</taxon>
        <taxon>fabids</taxon>
        <taxon>Rosales</taxon>
        <taxon>Moraceae</taxon>
        <taxon>Ficeae</taxon>
        <taxon>Ficus</taxon>
    </lineage>
</organism>
<feature type="region of interest" description="Disordered" evidence="1">
    <location>
        <begin position="1"/>
        <end position="36"/>
    </location>
</feature>
<accession>A0AA87ZM49</accession>
<evidence type="ECO:0008006" key="4">
    <source>
        <dbReference type="Google" id="ProtNLM"/>
    </source>
</evidence>
<dbReference type="EMBL" id="BTGU01000005">
    <property type="protein sequence ID" value="GMN35944.1"/>
    <property type="molecule type" value="Genomic_DNA"/>
</dbReference>
<gene>
    <name evidence="2" type="ORF">TIFTF001_005643</name>
</gene>
<comment type="caution">
    <text evidence="2">The sequence shown here is derived from an EMBL/GenBank/DDBJ whole genome shotgun (WGS) entry which is preliminary data.</text>
</comment>
<dbReference type="PANTHER" id="PTHR34281">
    <property type="entry name" value="PROTEIN EARLY FLOWERING 3"/>
    <property type="match status" value="1"/>
</dbReference>
<feature type="region of interest" description="Disordered" evidence="1">
    <location>
        <begin position="146"/>
        <end position="216"/>
    </location>
</feature>
<feature type="region of interest" description="Disordered" evidence="1">
    <location>
        <begin position="708"/>
        <end position="735"/>
    </location>
</feature>
<feature type="compositionally biased region" description="Polar residues" evidence="1">
    <location>
        <begin position="197"/>
        <end position="215"/>
    </location>
</feature>
<keyword evidence="3" id="KW-1185">Reference proteome</keyword>
<dbReference type="PANTHER" id="PTHR34281:SF2">
    <property type="entry name" value="PROTEIN EARLY FLOWERING 3"/>
    <property type="match status" value="1"/>
</dbReference>
<feature type="compositionally biased region" description="Polar residues" evidence="1">
    <location>
        <begin position="642"/>
        <end position="667"/>
    </location>
</feature>
<protein>
    <recommendedName>
        <fullName evidence="4">Protein EARLY FLOWERING 3</fullName>
    </recommendedName>
</protein>
<name>A0AA87ZM49_FICCA</name>
<evidence type="ECO:0000313" key="3">
    <source>
        <dbReference type="Proteomes" id="UP001187192"/>
    </source>
</evidence>
<proteinExistence type="predicted"/>
<sequence length="755" mass="81765">MKSGKEDEKKMGAPMFPRLHVNDADKGGGPRAPPRNKMALYEQLSIPSPRFTSKLLPLNHPNSTSNMVPSVSSNQGSGVERNMAFPRHLPPSTHTNWSEKFHAHHSDVRNGNALEAQLEQRKKVGDKDDFMVPVFVQPRIGQSYQNSLDRESLSSVSSTRSGHQVERQNISNKDPKQDNLVAVNFRREARNERKENMNGQSGNTVISATDQSSGEKINGPMKEAKISSNQLLGGRDVSNLSRSHDGEACLNLESRTGARLQGAMQDDDGVASTRDVKGGNASWSRSVSRCGEGHARPIEAENGCNHNSISNRTCTSLQLENTDKGDDLSEASMVDSISDMDISPDDIVGIIGQKHFWKARRAIVKETSRRPPRQRIILLLVRPMASVFLGLGARRRTIDRGMSFGTGGCRRTDIVELEVQRLIAESPHLLLEHGTFLGKSSLKSSPAKKLALEFVVKPFPHVANSKDGSEKPNEKMECSAENAVGKTSLSSVKTGSQSLNYLPHAGNLRPVATRPDNKMGPWCFHQSPGPQWLVPVMSSSEGLVYKPYTSPGLSGTVYGEHGTFGSTPSPGNFPNSDFGISSSHHQGVGVFPGTSPVSHTYFPPYIMPAMNLSMSGSAVEQVNQLAGTGPVSGGIVNLNTEQQSSSNVSAQDNGSVSQPRKFQATKTKGSDLQGGTASSPGERAKEVGISHNAKGRDPLPIAPVVLEEASQSREATTPTPPRAIKVVPHNPRSATESAARIFRFIQEERKQNNPI</sequence>
<reference evidence="2" key="1">
    <citation type="submission" date="2023-07" db="EMBL/GenBank/DDBJ databases">
        <title>draft genome sequence of fig (Ficus carica).</title>
        <authorList>
            <person name="Takahashi T."/>
            <person name="Nishimura K."/>
        </authorList>
    </citation>
    <scope>NUCLEOTIDE SEQUENCE</scope>
</reference>
<feature type="region of interest" description="Disordered" evidence="1">
    <location>
        <begin position="642"/>
        <end position="684"/>
    </location>
</feature>
<dbReference type="AlphaFoldDB" id="A0AA87ZM49"/>
<dbReference type="InterPro" id="IPR039319">
    <property type="entry name" value="ELF3-like"/>
</dbReference>
<feature type="region of interest" description="Disordered" evidence="1">
    <location>
        <begin position="59"/>
        <end position="78"/>
    </location>
</feature>
<evidence type="ECO:0000313" key="2">
    <source>
        <dbReference type="EMBL" id="GMN35944.1"/>
    </source>
</evidence>
<dbReference type="GO" id="GO:2000028">
    <property type="term" value="P:regulation of photoperiodism, flowering"/>
    <property type="evidence" value="ECO:0007669"/>
    <property type="project" value="InterPro"/>
</dbReference>